<evidence type="ECO:0000313" key="2">
    <source>
        <dbReference type="EMBL" id="KKK86021.1"/>
    </source>
</evidence>
<name>A0A0F9BNU2_9ZZZZ</name>
<dbReference type="SUPFAM" id="SSF53756">
    <property type="entry name" value="UDP-Glycosyltransferase/glycogen phosphorylase"/>
    <property type="match status" value="1"/>
</dbReference>
<dbReference type="AlphaFoldDB" id="A0A0F9BNU2"/>
<evidence type="ECO:0000256" key="1">
    <source>
        <dbReference type="SAM" id="Coils"/>
    </source>
</evidence>
<sequence>TALTFHARDADELAERLKELLDDRADARGLADSALALLGQDHSPARMAEELAQMYGRIVAAPTPP</sequence>
<proteinExistence type="predicted"/>
<reference evidence="2" key="1">
    <citation type="journal article" date="2015" name="Nature">
        <title>Complex archaea that bridge the gap between prokaryotes and eukaryotes.</title>
        <authorList>
            <person name="Spang A."/>
            <person name="Saw J.H."/>
            <person name="Jorgensen S.L."/>
            <person name="Zaremba-Niedzwiedzka K."/>
            <person name="Martijn J."/>
            <person name="Lind A.E."/>
            <person name="van Eijk R."/>
            <person name="Schleper C."/>
            <person name="Guy L."/>
            <person name="Ettema T.J."/>
        </authorList>
    </citation>
    <scope>NUCLEOTIDE SEQUENCE</scope>
</reference>
<dbReference type="EMBL" id="LAZR01051040">
    <property type="protein sequence ID" value="KKK86021.1"/>
    <property type="molecule type" value="Genomic_DNA"/>
</dbReference>
<comment type="caution">
    <text evidence="2">The sequence shown here is derived from an EMBL/GenBank/DDBJ whole genome shotgun (WGS) entry which is preliminary data.</text>
</comment>
<evidence type="ECO:0008006" key="3">
    <source>
        <dbReference type="Google" id="ProtNLM"/>
    </source>
</evidence>
<feature type="coiled-coil region" evidence="1">
    <location>
        <begin position="3"/>
        <end position="30"/>
    </location>
</feature>
<gene>
    <name evidence="2" type="ORF">LCGC14_2767430</name>
</gene>
<protein>
    <recommendedName>
        <fullName evidence="3">Glycosyl transferase family 1 domain-containing protein</fullName>
    </recommendedName>
</protein>
<accession>A0A0F9BNU2</accession>
<keyword evidence="1" id="KW-0175">Coiled coil</keyword>
<organism evidence="2">
    <name type="scientific">marine sediment metagenome</name>
    <dbReference type="NCBI Taxonomy" id="412755"/>
    <lineage>
        <taxon>unclassified sequences</taxon>
        <taxon>metagenomes</taxon>
        <taxon>ecological metagenomes</taxon>
    </lineage>
</organism>
<feature type="non-terminal residue" evidence="2">
    <location>
        <position position="1"/>
    </location>
</feature>